<keyword evidence="1" id="KW-0472">Membrane</keyword>
<feature type="transmembrane region" description="Helical" evidence="1">
    <location>
        <begin position="40"/>
        <end position="57"/>
    </location>
</feature>
<evidence type="ECO:0000313" key="2">
    <source>
        <dbReference type="EMBL" id="OHX68179.1"/>
    </source>
</evidence>
<organism evidence="2 3">
    <name type="scientific">Flammeovirga pacifica</name>
    <dbReference type="NCBI Taxonomy" id="915059"/>
    <lineage>
        <taxon>Bacteria</taxon>
        <taxon>Pseudomonadati</taxon>
        <taxon>Bacteroidota</taxon>
        <taxon>Cytophagia</taxon>
        <taxon>Cytophagales</taxon>
        <taxon>Flammeovirgaceae</taxon>
        <taxon>Flammeovirga</taxon>
    </lineage>
</organism>
<protein>
    <submittedName>
        <fullName evidence="2">Uncharacterized protein</fullName>
    </submittedName>
</protein>
<dbReference type="Proteomes" id="UP000179797">
    <property type="component" value="Unassembled WGS sequence"/>
</dbReference>
<feature type="transmembrane region" description="Helical" evidence="1">
    <location>
        <begin position="64"/>
        <end position="81"/>
    </location>
</feature>
<dbReference type="AlphaFoldDB" id="A0A1S1Z4G3"/>
<evidence type="ECO:0000313" key="3">
    <source>
        <dbReference type="Proteomes" id="UP000179797"/>
    </source>
</evidence>
<dbReference type="STRING" id="915059.NH26_18410"/>
<feature type="transmembrane region" description="Helical" evidence="1">
    <location>
        <begin position="14"/>
        <end position="34"/>
    </location>
</feature>
<keyword evidence="3" id="KW-1185">Reference proteome</keyword>
<feature type="transmembrane region" description="Helical" evidence="1">
    <location>
        <begin position="87"/>
        <end position="105"/>
    </location>
</feature>
<name>A0A1S1Z4G3_FLAPC</name>
<comment type="caution">
    <text evidence="2">The sequence shown here is derived from an EMBL/GenBank/DDBJ whole genome shotgun (WGS) entry which is preliminary data.</text>
</comment>
<dbReference type="RefSeq" id="WP_044223391.1">
    <property type="nucleotide sequence ID" value="NZ_JRYR02000001.1"/>
</dbReference>
<dbReference type="EMBL" id="JRYR02000001">
    <property type="protein sequence ID" value="OHX68179.1"/>
    <property type="molecule type" value="Genomic_DNA"/>
</dbReference>
<keyword evidence="1" id="KW-0812">Transmembrane</keyword>
<proteinExistence type="predicted"/>
<accession>A0A1S1Z4G3</accession>
<sequence>MENHLQKYVHLIKVSRLALIAFILLEVLFIYFSEILFSELLIKLSWIGVLTISSYFLMNNPFGVLFLLILMIISLNLFLVFNDLEFFLDHLIISCTEVLGMLYLIRKINKQEVVLDDSETQIV</sequence>
<gene>
    <name evidence="2" type="ORF">NH26_18410</name>
</gene>
<evidence type="ECO:0000256" key="1">
    <source>
        <dbReference type="SAM" id="Phobius"/>
    </source>
</evidence>
<keyword evidence="1" id="KW-1133">Transmembrane helix</keyword>
<reference evidence="2 3" key="1">
    <citation type="journal article" date="2012" name="Int. J. Syst. Evol. Microbiol.">
        <title>Flammeovirga pacifica sp. nov., isolated from deep-sea sediment.</title>
        <authorList>
            <person name="Xu H."/>
            <person name="Fu Y."/>
            <person name="Yang N."/>
            <person name="Ding Z."/>
            <person name="Lai Q."/>
            <person name="Zeng R."/>
        </authorList>
    </citation>
    <scope>NUCLEOTIDE SEQUENCE [LARGE SCALE GENOMIC DNA]</scope>
    <source>
        <strain evidence="3">DSM 24597 / LMG 26175 / WPAGA1</strain>
    </source>
</reference>